<organism evidence="2">
    <name type="scientific">Bionectria ochroleuca</name>
    <name type="common">Gliocladium roseum</name>
    <dbReference type="NCBI Taxonomy" id="29856"/>
    <lineage>
        <taxon>Eukaryota</taxon>
        <taxon>Fungi</taxon>
        <taxon>Dikarya</taxon>
        <taxon>Ascomycota</taxon>
        <taxon>Pezizomycotina</taxon>
        <taxon>Sordariomycetes</taxon>
        <taxon>Hypocreomycetidae</taxon>
        <taxon>Hypocreales</taxon>
        <taxon>Bionectriaceae</taxon>
        <taxon>Clonostachys</taxon>
    </lineage>
</organism>
<sequence length="136" mass="15078">MQLKTFKPRPYRDDVLAALVDCDSPPQSSLVLLDGPLTAEELFNTSLHVRKPFLAYLSACGTGQVNNFRLLDEALSLIAAYQVSGFRHVIGTLWEVNDKSCVDAASMTYKWIQDQKMIDESISEGLHCASVKLRGS</sequence>
<dbReference type="Pfam" id="PF12770">
    <property type="entry name" value="CHAT"/>
    <property type="match status" value="1"/>
</dbReference>
<dbReference type="AlphaFoldDB" id="A0A0B7KIA6"/>
<proteinExistence type="predicted"/>
<dbReference type="EMBL" id="CDPU01000042">
    <property type="protein sequence ID" value="CEO54421.1"/>
    <property type="molecule type" value="Genomic_DNA"/>
</dbReference>
<dbReference type="InterPro" id="IPR024983">
    <property type="entry name" value="CHAT_dom"/>
</dbReference>
<accession>A0A0B7KIA6</accession>
<name>A0A0B7KIA6_BIOOC</name>
<feature type="domain" description="CHAT" evidence="1">
    <location>
        <begin position="24"/>
        <end position="123"/>
    </location>
</feature>
<evidence type="ECO:0000313" key="2">
    <source>
        <dbReference type="EMBL" id="CEO54421.1"/>
    </source>
</evidence>
<reference evidence="2" key="1">
    <citation type="submission" date="2015-01" db="EMBL/GenBank/DDBJ databases">
        <authorList>
            <person name="Durling Mikael"/>
        </authorList>
    </citation>
    <scope>NUCLEOTIDE SEQUENCE</scope>
</reference>
<protein>
    <recommendedName>
        <fullName evidence="1">CHAT domain-containing protein</fullName>
    </recommendedName>
</protein>
<gene>
    <name evidence="2" type="ORF">BN869_000010479_1</name>
</gene>
<evidence type="ECO:0000259" key="1">
    <source>
        <dbReference type="Pfam" id="PF12770"/>
    </source>
</evidence>